<gene>
    <name evidence="2" type="ORF">BRADI_3g50695v3</name>
</gene>
<dbReference type="EMBL" id="CM000882">
    <property type="protein sequence ID" value="PNT69174.1"/>
    <property type="molecule type" value="Genomic_DNA"/>
</dbReference>
<reference evidence="2 3" key="1">
    <citation type="journal article" date="2010" name="Nature">
        <title>Genome sequencing and analysis of the model grass Brachypodium distachyon.</title>
        <authorList>
            <consortium name="International Brachypodium Initiative"/>
        </authorList>
    </citation>
    <scope>NUCLEOTIDE SEQUENCE [LARGE SCALE GENOMIC DNA]</scope>
    <source>
        <strain evidence="2 3">Bd21</strain>
    </source>
</reference>
<evidence type="ECO:0000313" key="4">
    <source>
        <dbReference type="Proteomes" id="UP000008810"/>
    </source>
</evidence>
<evidence type="ECO:0000256" key="1">
    <source>
        <dbReference type="SAM" id="Phobius"/>
    </source>
</evidence>
<reference evidence="3" key="3">
    <citation type="submission" date="2018-08" db="UniProtKB">
        <authorList>
            <consortium name="EnsemblPlants"/>
        </authorList>
    </citation>
    <scope>IDENTIFICATION</scope>
    <source>
        <strain evidence="3">cv. Bd21</strain>
    </source>
</reference>
<dbReference type="Proteomes" id="UP000008810">
    <property type="component" value="Chromosome 3"/>
</dbReference>
<reference evidence="2" key="2">
    <citation type="submission" date="2017-06" db="EMBL/GenBank/DDBJ databases">
        <title>WGS assembly of Brachypodium distachyon.</title>
        <authorList>
            <consortium name="The International Brachypodium Initiative"/>
            <person name="Lucas S."/>
            <person name="Harmon-Smith M."/>
            <person name="Lail K."/>
            <person name="Tice H."/>
            <person name="Grimwood J."/>
            <person name="Bruce D."/>
            <person name="Barry K."/>
            <person name="Shu S."/>
            <person name="Lindquist E."/>
            <person name="Wang M."/>
            <person name="Pitluck S."/>
            <person name="Vogel J.P."/>
            <person name="Garvin D.F."/>
            <person name="Mockler T.C."/>
            <person name="Schmutz J."/>
            <person name="Rokhsar D."/>
            <person name="Bevan M.W."/>
        </authorList>
    </citation>
    <scope>NUCLEOTIDE SEQUENCE</scope>
    <source>
        <strain evidence="2">Bd21</strain>
    </source>
</reference>
<dbReference type="EnsemblPlants" id="PNT69174">
    <property type="protein sequence ID" value="PNT69174"/>
    <property type="gene ID" value="BRADI_3g50695v3"/>
</dbReference>
<organism evidence="2">
    <name type="scientific">Brachypodium distachyon</name>
    <name type="common">Purple false brome</name>
    <name type="synonym">Trachynia distachya</name>
    <dbReference type="NCBI Taxonomy" id="15368"/>
    <lineage>
        <taxon>Eukaryota</taxon>
        <taxon>Viridiplantae</taxon>
        <taxon>Streptophyta</taxon>
        <taxon>Embryophyta</taxon>
        <taxon>Tracheophyta</taxon>
        <taxon>Spermatophyta</taxon>
        <taxon>Magnoliopsida</taxon>
        <taxon>Liliopsida</taxon>
        <taxon>Poales</taxon>
        <taxon>Poaceae</taxon>
        <taxon>BOP clade</taxon>
        <taxon>Pooideae</taxon>
        <taxon>Stipodae</taxon>
        <taxon>Brachypodieae</taxon>
        <taxon>Brachypodium</taxon>
    </lineage>
</organism>
<name>A0A2K2D4G2_BRADI</name>
<evidence type="ECO:0000313" key="3">
    <source>
        <dbReference type="EnsemblPlants" id="PNT69174"/>
    </source>
</evidence>
<evidence type="ECO:0000313" key="2">
    <source>
        <dbReference type="EMBL" id="PNT69174.1"/>
    </source>
</evidence>
<keyword evidence="1" id="KW-0812">Transmembrane</keyword>
<dbReference type="InParanoid" id="A0A2K2D4G2"/>
<feature type="transmembrane region" description="Helical" evidence="1">
    <location>
        <begin position="63"/>
        <end position="82"/>
    </location>
</feature>
<feature type="transmembrane region" description="Helical" evidence="1">
    <location>
        <begin position="26"/>
        <end position="51"/>
    </location>
</feature>
<sequence length="84" mass="9774">MAPAARRIIRFLRHLIHLVCNIGRRIIWLLLLWSSGFGLVFGFADVLHVLFCFFSDRRGSTSFGFVTKLVSFFVSWFPWICLGH</sequence>
<accession>A0A2K2D4G2</accession>
<dbReference type="Gramene" id="PNT69174">
    <property type="protein sequence ID" value="PNT69174"/>
    <property type="gene ID" value="BRADI_3g50695v3"/>
</dbReference>
<keyword evidence="4" id="KW-1185">Reference proteome</keyword>
<dbReference type="AlphaFoldDB" id="A0A2K2D4G2"/>
<keyword evidence="1" id="KW-0472">Membrane</keyword>
<keyword evidence="1" id="KW-1133">Transmembrane helix</keyword>
<proteinExistence type="predicted"/>
<protein>
    <submittedName>
        <fullName evidence="2 3">Uncharacterized protein</fullName>
    </submittedName>
</protein>